<dbReference type="OrthoDB" id="250462at2759"/>
<name>K2MR04_TRYCR</name>
<organism evidence="2 3">
    <name type="scientific">Trypanosoma cruzi marinkellei</name>
    <dbReference type="NCBI Taxonomy" id="85056"/>
    <lineage>
        <taxon>Eukaryota</taxon>
        <taxon>Discoba</taxon>
        <taxon>Euglenozoa</taxon>
        <taxon>Kinetoplastea</taxon>
        <taxon>Metakinetoplastina</taxon>
        <taxon>Trypanosomatida</taxon>
        <taxon>Trypanosomatidae</taxon>
        <taxon>Trypanosoma</taxon>
        <taxon>Schizotrypanum</taxon>
    </lineage>
</organism>
<keyword evidence="3" id="KW-1185">Reference proteome</keyword>
<dbReference type="AlphaFoldDB" id="K2MR04"/>
<gene>
    <name evidence="2" type="ORF">MOQ_002084</name>
</gene>
<sequence length="210" mass="24025">MKYEAGLIPRIRRDSIVRGVLEENEDMLREIDLLRETVTKQAQELFIATKRIHVLESQLGRLEDAEDAAQEKADVSNNVEAITPVDKTGILRSIFKAISSCQFGDSHKRIRAYKQGRLRKSAEKARDFEDKRQKKSELLRKKEKDVLGNTLHESNQRLDEVSSLLQSYRETPSFLVGAYDELVIDCLMEIIRLSKKMNLMTVGDFGALAD</sequence>
<evidence type="ECO:0000313" key="3">
    <source>
        <dbReference type="Proteomes" id="UP000007350"/>
    </source>
</evidence>
<dbReference type="EMBL" id="AHKC01008367">
    <property type="protein sequence ID" value="EKF37718.1"/>
    <property type="molecule type" value="Genomic_DNA"/>
</dbReference>
<reference evidence="2 3" key="1">
    <citation type="journal article" date="2012" name="BMC Genomics">
        <title>Comparative genomic analysis of human infective Trypanosoma cruzi lineages with the bat-restricted subspecies T. cruzi marinkellei.</title>
        <authorList>
            <person name="Franzen O."/>
            <person name="Talavera-Lopez C."/>
            <person name="Ochaya S."/>
            <person name="Butler C.E."/>
            <person name="Messenger L.A."/>
            <person name="Lewis M.D."/>
            <person name="Llewellyn M.S."/>
            <person name="Marinkelle C.J."/>
            <person name="Tyler K.M."/>
            <person name="Miles M.A."/>
            <person name="Andersson B."/>
        </authorList>
    </citation>
    <scope>NUCLEOTIDE SEQUENCE [LARGE SCALE GENOMIC DNA]</scope>
    <source>
        <strain evidence="2 3">B7</strain>
    </source>
</reference>
<evidence type="ECO:0000256" key="1">
    <source>
        <dbReference type="SAM" id="Coils"/>
    </source>
</evidence>
<evidence type="ECO:0000313" key="2">
    <source>
        <dbReference type="EMBL" id="EKF37718.1"/>
    </source>
</evidence>
<dbReference type="Proteomes" id="UP000007350">
    <property type="component" value="Unassembled WGS sequence"/>
</dbReference>
<accession>K2MR04</accession>
<proteinExistence type="predicted"/>
<feature type="coiled-coil region" evidence="1">
    <location>
        <begin position="125"/>
        <end position="171"/>
    </location>
</feature>
<feature type="coiled-coil region" evidence="1">
    <location>
        <begin position="17"/>
        <end position="72"/>
    </location>
</feature>
<keyword evidence="1" id="KW-0175">Coiled coil</keyword>
<protein>
    <submittedName>
        <fullName evidence="2">Uncharacterized protein</fullName>
    </submittedName>
</protein>
<comment type="caution">
    <text evidence="2">The sequence shown here is derived from an EMBL/GenBank/DDBJ whole genome shotgun (WGS) entry which is preliminary data.</text>
</comment>